<reference evidence="5 6" key="1">
    <citation type="journal article" date="2020" name="Genome Biol. Evol.">
        <title>Comparative genomics of strictly vertically transmitted, feminizing microsporidia endosymbionts of amphipod crustaceans.</title>
        <authorList>
            <person name="Cormier A."/>
            <person name="Chebbi M.A."/>
            <person name="Giraud I."/>
            <person name="Wattier R."/>
            <person name="Teixeira M."/>
            <person name="Gilbert C."/>
            <person name="Rigaud T."/>
            <person name="Cordaux R."/>
        </authorList>
    </citation>
    <scope>NUCLEOTIDE SEQUENCE [LARGE SCALE GENOMIC DNA]</scope>
    <source>
        <strain evidence="5 6">Ou3-Ou53</strain>
    </source>
</reference>
<dbReference type="InterPro" id="IPR029069">
    <property type="entry name" value="HotDog_dom_sf"/>
</dbReference>
<dbReference type="OrthoDB" id="68328at2759"/>
<dbReference type="CDD" id="cd03445">
    <property type="entry name" value="Thioesterase_II_repeat2"/>
    <property type="match status" value="1"/>
</dbReference>
<protein>
    <submittedName>
        <fullName evidence="5">Acyl-CoA thioesterase 2</fullName>
    </submittedName>
</protein>
<dbReference type="GO" id="GO:0005782">
    <property type="term" value="C:peroxisomal matrix"/>
    <property type="evidence" value="ECO:0007669"/>
    <property type="project" value="UniProtKB-SubCell"/>
</dbReference>
<accession>A0A9P6H2I5</accession>
<dbReference type="Gene3D" id="2.40.160.210">
    <property type="entry name" value="Acyl-CoA thioesterase, double hotdog domain"/>
    <property type="match status" value="1"/>
</dbReference>
<sequence length="293" mass="33184">MDFLKIQQTSKNTFDSENLWCPFPGYAAFGGQLAAHSLSAGLKTIPEEHLPNLVHTLFLNPGDPNKKIVYSVESLKDGKHLSMREIRGKQDDTLVCVTTMSASAKDSNTRDFSYIKEEIVEDEYISLHQYVVRSLEALRKKSTEAKSAKEVEYLVKQYDLLMENLGVLNSTFSVEIGSMIKNRRQIKISTLKENVSQKDFSLYMTLASDLLLVESALLSLNLNIFSHELYKACSIDHNLHFIKNEVPEDRTVYYIVRCDNVVESKAVIEGKIVNSKGEILALTSQQALIRIRK</sequence>
<dbReference type="InterPro" id="IPR049449">
    <property type="entry name" value="TesB_ACOT8-like_N"/>
</dbReference>
<dbReference type="InterPro" id="IPR049450">
    <property type="entry name" value="ACOT8-like_C"/>
</dbReference>
<keyword evidence="2" id="KW-0378">Hydrolase</keyword>
<evidence type="ECO:0000256" key="2">
    <source>
        <dbReference type="ARBA" id="ARBA00022801"/>
    </source>
</evidence>
<dbReference type="PANTHER" id="PTHR11066:SF34">
    <property type="entry name" value="ACYL-COENZYME A THIOESTERASE 8"/>
    <property type="match status" value="1"/>
</dbReference>
<keyword evidence="6" id="KW-1185">Reference proteome</keyword>
<dbReference type="PANTHER" id="PTHR11066">
    <property type="entry name" value="ACYL-COA THIOESTERASE"/>
    <property type="match status" value="1"/>
</dbReference>
<dbReference type="Pfam" id="PF20789">
    <property type="entry name" value="4HBT_3C"/>
    <property type="match status" value="1"/>
</dbReference>
<dbReference type="InterPro" id="IPR042171">
    <property type="entry name" value="Acyl-CoA_hotdog"/>
</dbReference>
<proteinExistence type="inferred from homology"/>
<evidence type="ECO:0000259" key="3">
    <source>
        <dbReference type="Pfam" id="PF13622"/>
    </source>
</evidence>
<dbReference type="CDD" id="cd00556">
    <property type="entry name" value="Thioesterase_II"/>
    <property type="match status" value="1"/>
</dbReference>
<dbReference type="GO" id="GO:0009062">
    <property type="term" value="P:fatty acid catabolic process"/>
    <property type="evidence" value="ECO:0007669"/>
    <property type="project" value="TreeGrafter"/>
</dbReference>
<evidence type="ECO:0000313" key="6">
    <source>
        <dbReference type="Proteomes" id="UP000740883"/>
    </source>
</evidence>
<evidence type="ECO:0000259" key="4">
    <source>
        <dbReference type="Pfam" id="PF20789"/>
    </source>
</evidence>
<dbReference type="Pfam" id="PF13622">
    <property type="entry name" value="4HBT_3"/>
    <property type="match status" value="1"/>
</dbReference>
<dbReference type="SUPFAM" id="SSF54637">
    <property type="entry name" value="Thioesterase/thiol ester dehydrase-isomerase"/>
    <property type="match status" value="2"/>
</dbReference>
<gene>
    <name evidence="5" type="primary">tesB</name>
    <name evidence="5" type="ORF">NGRA_0141</name>
</gene>
<comment type="similarity">
    <text evidence="1">Belongs to the C/M/P thioester hydrolase family.</text>
</comment>
<dbReference type="AlphaFoldDB" id="A0A9P6H2I5"/>
<comment type="caution">
    <text evidence="5">The sequence shown here is derived from an EMBL/GenBank/DDBJ whole genome shotgun (WGS) entry which is preliminary data.</text>
</comment>
<dbReference type="EMBL" id="SBJO01000004">
    <property type="protein sequence ID" value="KAF9764918.1"/>
    <property type="molecule type" value="Genomic_DNA"/>
</dbReference>
<dbReference type="InterPro" id="IPR003703">
    <property type="entry name" value="Acyl_CoA_thio"/>
</dbReference>
<dbReference type="GO" id="GO:0006637">
    <property type="term" value="P:acyl-CoA metabolic process"/>
    <property type="evidence" value="ECO:0007669"/>
    <property type="project" value="InterPro"/>
</dbReference>
<dbReference type="Proteomes" id="UP000740883">
    <property type="component" value="Unassembled WGS sequence"/>
</dbReference>
<name>A0A9P6H2I5_9MICR</name>
<evidence type="ECO:0000256" key="1">
    <source>
        <dbReference type="ARBA" id="ARBA00006538"/>
    </source>
</evidence>
<dbReference type="GO" id="GO:0047617">
    <property type="term" value="F:fatty acyl-CoA hydrolase activity"/>
    <property type="evidence" value="ECO:0007669"/>
    <property type="project" value="InterPro"/>
</dbReference>
<feature type="domain" description="Acyl-CoA thioesterase-like C-terminal" evidence="4">
    <location>
        <begin position="219"/>
        <end position="289"/>
    </location>
</feature>
<organism evidence="5 6">
    <name type="scientific">Nosema granulosis</name>
    <dbReference type="NCBI Taxonomy" id="83296"/>
    <lineage>
        <taxon>Eukaryota</taxon>
        <taxon>Fungi</taxon>
        <taxon>Fungi incertae sedis</taxon>
        <taxon>Microsporidia</taxon>
        <taxon>Nosematidae</taxon>
        <taxon>Nosema</taxon>
    </lineage>
</organism>
<feature type="domain" description="Acyl-CoA thioesterase-like N-terminal HotDog" evidence="3">
    <location>
        <begin position="25"/>
        <end position="101"/>
    </location>
</feature>
<evidence type="ECO:0000313" key="5">
    <source>
        <dbReference type="EMBL" id="KAF9764918.1"/>
    </source>
</evidence>